<gene>
    <name evidence="3" type="ORF">QFW96_05545</name>
</gene>
<dbReference type="Pfam" id="PF15607">
    <property type="entry name" value="Ntox44"/>
    <property type="match status" value="1"/>
</dbReference>
<reference evidence="3 4" key="1">
    <citation type="submission" date="2023-04" db="EMBL/GenBank/DDBJ databases">
        <title>Draft genome sequence of Saccharopolyspora sp. TS4A08 isolated from sweet potato rhizospheric soil.</title>
        <authorList>
            <person name="Suksaard P."/>
            <person name="Duangmal K."/>
        </authorList>
    </citation>
    <scope>NUCLEOTIDE SEQUENCE [LARGE SCALE GENOMIC DNA]</scope>
    <source>
        <strain evidence="3 4">TS4A08</strain>
    </source>
</reference>
<keyword evidence="4" id="KW-1185">Reference proteome</keyword>
<feature type="domain" description="Bacterial toxin 44" evidence="2">
    <location>
        <begin position="151"/>
        <end position="224"/>
    </location>
</feature>
<evidence type="ECO:0000256" key="1">
    <source>
        <dbReference type="SAM" id="MobiDB-lite"/>
    </source>
</evidence>
<organism evidence="3 4">
    <name type="scientific">Saccharopolyspora ipomoeae</name>
    <dbReference type="NCBI Taxonomy" id="3042027"/>
    <lineage>
        <taxon>Bacteria</taxon>
        <taxon>Bacillati</taxon>
        <taxon>Actinomycetota</taxon>
        <taxon>Actinomycetes</taxon>
        <taxon>Pseudonocardiales</taxon>
        <taxon>Pseudonocardiaceae</taxon>
        <taxon>Saccharopolyspora</taxon>
    </lineage>
</organism>
<dbReference type="InterPro" id="IPR028946">
    <property type="entry name" value="Ntox44"/>
</dbReference>
<sequence>MNYASRQFFSRAVEAEEDNPKFSADELAQEVQRSAYPGRYAEAEDRARDLLENAESSGKRQDSSRSGGSRKRADWADLSEARFNRTLEYIYGEMMTNGNSAIAWAIWALNFGGLGSSIGDIAGKLFGGPEWAKWLELVEQAAGRPTPTLIFAVKVAPGMDWDHKPKIAAREDLDTGNADELYFKIPGDDEGREVFYDIWSNVHYGYVGRSCGFDEDVLHTAPTLPGTGEHDKGDVLTMQAGMDLWDEHEQDLTLSQLRAKVHQVIDQIDDERPNLQQVRKWTAP</sequence>
<protein>
    <submittedName>
        <fullName evidence="3">Polymorphic toxin type 44 domain-containing protein</fullName>
    </submittedName>
</protein>
<evidence type="ECO:0000313" key="3">
    <source>
        <dbReference type="EMBL" id="MDI2028061.1"/>
    </source>
</evidence>
<feature type="region of interest" description="Disordered" evidence="1">
    <location>
        <begin position="47"/>
        <end position="71"/>
    </location>
</feature>
<comment type="caution">
    <text evidence="3">The sequence shown here is derived from an EMBL/GenBank/DDBJ whole genome shotgun (WGS) entry which is preliminary data.</text>
</comment>
<feature type="compositionally biased region" description="Basic and acidic residues" evidence="1">
    <location>
        <begin position="47"/>
        <end position="63"/>
    </location>
</feature>
<evidence type="ECO:0000259" key="2">
    <source>
        <dbReference type="Pfam" id="PF15607"/>
    </source>
</evidence>
<accession>A0ABT6PKP8</accession>
<dbReference type="RefSeq" id="WP_281454432.1">
    <property type="nucleotide sequence ID" value="NZ_JASAOF010000002.1"/>
</dbReference>
<dbReference type="EMBL" id="JASAOF010000002">
    <property type="protein sequence ID" value="MDI2028061.1"/>
    <property type="molecule type" value="Genomic_DNA"/>
</dbReference>
<dbReference type="Proteomes" id="UP001237595">
    <property type="component" value="Unassembled WGS sequence"/>
</dbReference>
<proteinExistence type="predicted"/>
<evidence type="ECO:0000313" key="4">
    <source>
        <dbReference type="Proteomes" id="UP001237595"/>
    </source>
</evidence>
<name>A0ABT6PKP8_9PSEU</name>